<protein>
    <submittedName>
        <fullName evidence="1">Uncharacterized protein</fullName>
    </submittedName>
</protein>
<evidence type="ECO:0000313" key="1">
    <source>
        <dbReference type="EMBL" id="CAG9951151.1"/>
    </source>
</evidence>
<proteinExistence type="predicted"/>
<keyword evidence="2" id="KW-1185">Reference proteome</keyword>
<dbReference type="Proteomes" id="UP000836387">
    <property type="component" value="Unassembled WGS sequence"/>
</dbReference>
<name>A0ACA9UCT7_BIOOC</name>
<accession>A0ACA9UCT7</accession>
<comment type="caution">
    <text evidence="1">The sequence shown here is derived from an EMBL/GenBank/DDBJ whole genome shotgun (WGS) entry which is preliminary data.</text>
</comment>
<dbReference type="EMBL" id="CADEHS020000240">
    <property type="protein sequence ID" value="CAG9951151.1"/>
    <property type="molecule type" value="Genomic_DNA"/>
</dbReference>
<sequence>MPQLILSLSIARSLIVSSQAARFDHEYDVVVVGSGCSGLTTALVAAKKGLRVLVLEKTDFLGGTTAFSGGGVWIPHNKHQEQIGVQDSRQEAERYMHEVLGTCPKMVDWMEQYTAVKFKPVPLPDYHPSKPGASVGRTLLTEAFDGRKLGSRVKEIRYPIRGYSAFGSMQADPADLPILTAPFSSFRNLAFGSKKIARYLLDLVRYGKGTELANGNALVGRLFYSALEAGVDFWRNSAPKSTTEGGSVESLMVSRDGGPPVRVRALRGVVLASGGLGRSHVAEKFVPHEWTAVPRGNVGDGILLAEAAGAHLPPPNEQNAIFAPMSLLHRSDGTVWRYPHFSIDRSKPGSLIVSRDGKRFANESSPYQEFVKTMHAKHIKRAFFIGDSVFLRKYGMGMALPWPYPIGSLLRHGYLIQGRTIRELARKMEVDETTLENTVSHFNRQALAGKDDDFHRGENIYDRFYGDERVWPNTSLAACAKAPFYALPLVPGNVSITWGVETNKDAQVVRADGSPISGLYAVGCDQNTVMKGAYPGGGSSIGPGMTFGFRAAEHLVAVVTTKTE</sequence>
<reference evidence="1" key="2">
    <citation type="submission" date="2021-10" db="EMBL/GenBank/DDBJ databases">
        <authorList>
            <person name="Piombo E."/>
        </authorList>
    </citation>
    <scope>NUCLEOTIDE SEQUENCE</scope>
</reference>
<gene>
    <name evidence="1" type="ORF">CRV2_00020785</name>
</gene>
<organism evidence="1 2">
    <name type="scientific">Clonostachys rosea f. rosea IK726</name>
    <dbReference type="NCBI Taxonomy" id="1349383"/>
    <lineage>
        <taxon>Eukaryota</taxon>
        <taxon>Fungi</taxon>
        <taxon>Dikarya</taxon>
        <taxon>Ascomycota</taxon>
        <taxon>Pezizomycotina</taxon>
        <taxon>Sordariomycetes</taxon>
        <taxon>Hypocreomycetidae</taxon>
        <taxon>Hypocreales</taxon>
        <taxon>Bionectriaceae</taxon>
        <taxon>Clonostachys</taxon>
    </lineage>
</organism>
<reference evidence="1" key="1">
    <citation type="submission" date="2020-04" db="EMBL/GenBank/DDBJ databases">
        <authorList>
            <person name="Broberg M."/>
        </authorList>
    </citation>
    <scope>NUCLEOTIDE SEQUENCE</scope>
</reference>
<evidence type="ECO:0000313" key="2">
    <source>
        <dbReference type="Proteomes" id="UP000836387"/>
    </source>
</evidence>